<keyword evidence="5" id="KW-1185">Reference proteome</keyword>
<dbReference type="Proteomes" id="UP000682733">
    <property type="component" value="Unassembled WGS sequence"/>
</dbReference>
<evidence type="ECO:0000313" key="1">
    <source>
        <dbReference type="EMBL" id="CAF0992261.1"/>
    </source>
</evidence>
<evidence type="ECO:0000313" key="5">
    <source>
        <dbReference type="Proteomes" id="UP000663829"/>
    </source>
</evidence>
<sequence length="201" mass="23267">MLSSYTNSKYIYWTINWTLWTTDDAGRAVKITSVGTVSKCVQILESKLPHFLKHVFIKREQSKYFESIKLNTTDQYCLLQYDYSENFSTVHQNGIQLAHFSKKQLSLFTAHVWAGAQNYSYVLVFNNQTHNKHTVSQCLDHIFTHSQSSLPNPQEIVIFSDGSASQFKQRFLFKNLTTLARDFNFLLSCHFFATSHGKVSE</sequence>
<dbReference type="EMBL" id="CAJOBC010003039">
    <property type="protein sequence ID" value="CAF3764161.1"/>
    <property type="molecule type" value="Genomic_DNA"/>
</dbReference>
<dbReference type="EMBL" id="CAJOBA010009238">
    <property type="protein sequence ID" value="CAF3846651.1"/>
    <property type="molecule type" value="Genomic_DNA"/>
</dbReference>
<reference evidence="1" key="1">
    <citation type="submission" date="2021-02" db="EMBL/GenBank/DDBJ databases">
        <authorList>
            <person name="Nowell W R."/>
        </authorList>
    </citation>
    <scope>NUCLEOTIDE SEQUENCE</scope>
</reference>
<dbReference type="Proteomes" id="UP000663829">
    <property type="component" value="Unassembled WGS sequence"/>
</dbReference>
<name>A0A814GA79_9BILA</name>
<comment type="caution">
    <text evidence="1">The sequence shown here is derived from an EMBL/GenBank/DDBJ whole genome shotgun (WGS) entry which is preliminary data.</text>
</comment>
<evidence type="ECO:0000313" key="2">
    <source>
        <dbReference type="EMBL" id="CAF1084069.1"/>
    </source>
</evidence>
<evidence type="ECO:0000313" key="4">
    <source>
        <dbReference type="EMBL" id="CAF3846651.1"/>
    </source>
</evidence>
<accession>A0A814GA79</accession>
<protein>
    <submittedName>
        <fullName evidence="1">Uncharacterized protein</fullName>
    </submittedName>
</protein>
<gene>
    <name evidence="1" type="ORF">GPM918_LOCUS13315</name>
    <name evidence="2" type="ORF">OVA965_LOCUS18506</name>
    <name evidence="3" type="ORF">SRO942_LOCUS13315</name>
    <name evidence="4" type="ORF">TMI583_LOCUS18516</name>
</gene>
<dbReference type="OrthoDB" id="10043418at2759"/>
<dbReference type="Proteomes" id="UP000681722">
    <property type="component" value="Unassembled WGS sequence"/>
</dbReference>
<dbReference type="EMBL" id="CAJNOK010009222">
    <property type="protein sequence ID" value="CAF1084069.1"/>
    <property type="molecule type" value="Genomic_DNA"/>
</dbReference>
<evidence type="ECO:0000313" key="3">
    <source>
        <dbReference type="EMBL" id="CAF3764161.1"/>
    </source>
</evidence>
<dbReference type="PANTHER" id="PTHR46601:SF2">
    <property type="entry name" value="UBIQUITIN-LIKE PROTEASE FAMILY PROFILE DOMAIN-CONTAINING PROTEIN"/>
    <property type="match status" value="1"/>
</dbReference>
<dbReference type="Proteomes" id="UP000677228">
    <property type="component" value="Unassembled WGS sequence"/>
</dbReference>
<dbReference type="PANTHER" id="PTHR46601">
    <property type="entry name" value="ULP_PROTEASE DOMAIN-CONTAINING PROTEIN"/>
    <property type="match status" value="1"/>
</dbReference>
<dbReference type="EMBL" id="CAJNOQ010003039">
    <property type="protein sequence ID" value="CAF0992261.1"/>
    <property type="molecule type" value="Genomic_DNA"/>
</dbReference>
<organism evidence="1 5">
    <name type="scientific">Didymodactylos carnosus</name>
    <dbReference type="NCBI Taxonomy" id="1234261"/>
    <lineage>
        <taxon>Eukaryota</taxon>
        <taxon>Metazoa</taxon>
        <taxon>Spiralia</taxon>
        <taxon>Gnathifera</taxon>
        <taxon>Rotifera</taxon>
        <taxon>Eurotatoria</taxon>
        <taxon>Bdelloidea</taxon>
        <taxon>Philodinida</taxon>
        <taxon>Philodinidae</taxon>
        <taxon>Didymodactylos</taxon>
    </lineage>
</organism>
<proteinExistence type="predicted"/>
<dbReference type="AlphaFoldDB" id="A0A814GA79"/>